<proteinExistence type="predicted"/>
<sequence>MAHENLKFKLNLKDKTNFQPILGSQDYGTFYMVYIKIKKFEEFDNSDNFRQYNYHCDFKLQNFIGDITIGFGNSSPKIEFSTQSNSDDHIDAYINFSITPFDTNTEISKVIELHKKLESGMILDSNYSRTPPNQNIYDPKKPEKSKYLNPYRFIRDGEDYVEISGRKFGTDEPFPIPDSMGEPVGFCVPKRILIE</sequence>
<keyword evidence="2" id="KW-1185">Reference proteome</keyword>
<dbReference type="EMBL" id="LT899436">
    <property type="protein sequence ID" value="SNR15631.1"/>
    <property type="molecule type" value="Genomic_DNA"/>
</dbReference>
<protein>
    <submittedName>
        <fullName evidence="1">Uncharacterized protein</fullName>
    </submittedName>
</protein>
<gene>
    <name evidence="1" type="ORF">TJEJU_1927</name>
</gene>
<dbReference type="OrthoDB" id="1446605at2"/>
<evidence type="ECO:0000313" key="2">
    <source>
        <dbReference type="Proteomes" id="UP000215214"/>
    </source>
</evidence>
<accession>A0A238U8W9</accession>
<reference evidence="1 2" key="1">
    <citation type="submission" date="2017-07" db="EMBL/GenBank/DDBJ databases">
        <authorList>
            <person name="Sun Z.S."/>
            <person name="Albrecht U."/>
            <person name="Echele G."/>
            <person name="Lee C.C."/>
        </authorList>
    </citation>
    <scope>NUCLEOTIDE SEQUENCE [LARGE SCALE GENOMIC DNA]</scope>
    <source>
        <strain evidence="2">type strain: KCTC 22618</strain>
    </source>
</reference>
<name>A0A238U8W9_9FLAO</name>
<dbReference type="RefSeq" id="WP_095071555.1">
    <property type="nucleotide sequence ID" value="NZ_LT899436.1"/>
</dbReference>
<dbReference type="Proteomes" id="UP000215214">
    <property type="component" value="Chromosome TJEJU"/>
</dbReference>
<dbReference type="AlphaFoldDB" id="A0A238U8W9"/>
<organism evidence="1 2">
    <name type="scientific">Tenacibaculum jejuense</name>
    <dbReference type="NCBI Taxonomy" id="584609"/>
    <lineage>
        <taxon>Bacteria</taxon>
        <taxon>Pseudomonadati</taxon>
        <taxon>Bacteroidota</taxon>
        <taxon>Flavobacteriia</taxon>
        <taxon>Flavobacteriales</taxon>
        <taxon>Flavobacteriaceae</taxon>
        <taxon>Tenacibaculum</taxon>
    </lineage>
</organism>
<evidence type="ECO:0000313" key="1">
    <source>
        <dbReference type="EMBL" id="SNR15631.1"/>
    </source>
</evidence>
<dbReference type="KEGG" id="tje:TJEJU_1927"/>